<name>A0A1H0K7S8_9ACTN</name>
<dbReference type="Pfam" id="PF13671">
    <property type="entry name" value="AAA_33"/>
    <property type="match status" value="1"/>
</dbReference>
<proteinExistence type="predicted"/>
<evidence type="ECO:0000313" key="2">
    <source>
        <dbReference type="Proteomes" id="UP000198741"/>
    </source>
</evidence>
<dbReference type="STRING" id="1090615.SAMN04515671_1195"/>
<gene>
    <name evidence="1" type="ORF">SAMN04515671_1195</name>
</gene>
<dbReference type="EMBL" id="LT629710">
    <property type="protein sequence ID" value="SDO51833.1"/>
    <property type="molecule type" value="Genomic_DNA"/>
</dbReference>
<accession>A0A1H0K7S8</accession>
<dbReference type="SUPFAM" id="SSF52540">
    <property type="entry name" value="P-loop containing nucleoside triphosphate hydrolases"/>
    <property type="match status" value="1"/>
</dbReference>
<protein>
    <submittedName>
        <fullName evidence="1">AAA domain-containing protein</fullName>
    </submittedName>
</protein>
<dbReference type="AlphaFoldDB" id="A0A1H0K7S8"/>
<sequence length="218" mass="22708">MPCQGPFAGASKPRSEFGNAAHGRAVRIRHNAPMDPSRPRPIVYVVAGPPGSGKSTLGRALAQHTGAVVLDQDVATNPLMAQLARLVGAGDDLDHPGLRGPVRDARYECLLDLAADNTGIGRDVVMIAPFTRECSDPVAWDRLSAQVGGAQVQLVWVTVSPEIALARRVARNLARDRTAQPGVVPPAVPPPVVDHLAASGSADPEAEAVRVAGLVARG</sequence>
<dbReference type="InterPro" id="IPR027417">
    <property type="entry name" value="P-loop_NTPase"/>
</dbReference>
<reference evidence="1 2" key="1">
    <citation type="submission" date="2016-10" db="EMBL/GenBank/DDBJ databases">
        <authorList>
            <person name="de Groot N.N."/>
        </authorList>
    </citation>
    <scope>NUCLEOTIDE SEQUENCE [LARGE SCALE GENOMIC DNA]</scope>
    <source>
        <strain evidence="2">P4-7,KCTC 19426,CECT 7604</strain>
    </source>
</reference>
<dbReference type="Proteomes" id="UP000198741">
    <property type="component" value="Chromosome I"/>
</dbReference>
<evidence type="ECO:0000313" key="1">
    <source>
        <dbReference type="EMBL" id="SDO51833.1"/>
    </source>
</evidence>
<dbReference type="Gene3D" id="3.40.50.300">
    <property type="entry name" value="P-loop containing nucleotide triphosphate hydrolases"/>
    <property type="match status" value="1"/>
</dbReference>
<keyword evidence="2" id="KW-1185">Reference proteome</keyword>
<organism evidence="1 2">
    <name type="scientific">Nakamurella panacisegetis</name>
    <dbReference type="NCBI Taxonomy" id="1090615"/>
    <lineage>
        <taxon>Bacteria</taxon>
        <taxon>Bacillati</taxon>
        <taxon>Actinomycetota</taxon>
        <taxon>Actinomycetes</taxon>
        <taxon>Nakamurellales</taxon>
        <taxon>Nakamurellaceae</taxon>
        <taxon>Nakamurella</taxon>
    </lineage>
</organism>